<evidence type="ECO:0000313" key="2">
    <source>
        <dbReference type="Proteomes" id="UP001314241"/>
    </source>
</evidence>
<gene>
    <name evidence="1" type="ORF">R54876_GBNLAHCA_00698</name>
</gene>
<organism evidence="1 2">
    <name type="scientific">Eupransor demetentiae</name>
    <dbReference type="NCBI Taxonomy" id="3109584"/>
    <lineage>
        <taxon>Bacteria</taxon>
        <taxon>Bacillati</taxon>
        <taxon>Bacillota</taxon>
        <taxon>Bacilli</taxon>
        <taxon>Lactobacillales</taxon>
        <taxon>Lactobacillaceae</taxon>
        <taxon>Eupransor</taxon>
    </lineage>
</organism>
<comment type="caution">
    <text evidence="1">The sequence shown here is derived from an EMBL/GenBank/DDBJ whole genome shotgun (WGS) entry which is preliminary data.</text>
</comment>
<dbReference type="Proteomes" id="UP001314241">
    <property type="component" value="Unassembled WGS sequence"/>
</dbReference>
<reference evidence="1 2" key="1">
    <citation type="submission" date="2024-01" db="EMBL/GenBank/DDBJ databases">
        <authorList>
            <person name="Botero Cardona J."/>
        </authorList>
    </citation>
    <scope>NUCLEOTIDE SEQUENCE [LARGE SCALE GENOMIC DNA]</scope>
    <source>
        <strain evidence="1 2">LMG 33000</strain>
    </source>
</reference>
<evidence type="ECO:0000313" key="1">
    <source>
        <dbReference type="EMBL" id="CAK8054137.1"/>
    </source>
</evidence>
<keyword evidence="2" id="KW-1185">Reference proteome</keyword>
<accession>A0ABM9N4U6</accession>
<proteinExistence type="predicted"/>
<name>A0ABM9N4U6_9LACO</name>
<sequence length="69" mass="8274">MMEIYKAVELYPTFEKSFKPFIVGEKSNYRNSIVKTIERNKENFRVTFEDGSYMYIDKSVAMPIYILCR</sequence>
<protein>
    <submittedName>
        <fullName evidence="1">Uncharacterized protein</fullName>
    </submittedName>
</protein>
<dbReference type="EMBL" id="CAWVOH010000001">
    <property type="protein sequence ID" value="CAK8054137.1"/>
    <property type="molecule type" value="Genomic_DNA"/>
</dbReference>